<feature type="region of interest" description="Disordered" evidence="1">
    <location>
        <begin position="443"/>
        <end position="464"/>
    </location>
</feature>
<dbReference type="EMBL" id="JBHMQT010000013">
    <property type="protein sequence ID" value="MFC0862408.1"/>
    <property type="molecule type" value="Genomic_DNA"/>
</dbReference>
<proteinExistence type="predicted"/>
<feature type="transmembrane region" description="Helical" evidence="2">
    <location>
        <begin position="159"/>
        <end position="181"/>
    </location>
</feature>
<feature type="transmembrane region" description="Helical" evidence="2">
    <location>
        <begin position="303"/>
        <end position="326"/>
    </location>
</feature>
<evidence type="ECO:0000313" key="4">
    <source>
        <dbReference type="Proteomes" id="UP001589870"/>
    </source>
</evidence>
<dbReference type="Pfam" id="PF19590">
    <property type="entry name" value="TrbL_3"/>
    <property type="match status" value="1"/>
</dbReference>
<keyword evidence="2" id="KW-0472">Membrane</keyword>
<dbReference type="RefSeq" id="WP_394300619.1">
    <property type="nucleotide sequence ID" value="NZ_JBHMQT010000013.1"/>
</dbReference>
<sequence length="464" mass="45635">MMTFPPDLVTAPAPAPPGCADLTSPACATETAGNAVLPGAGTLGRAAVEGGGQVLNDAAGAAAKGAVQYGVNGLAEAIQYAVSWLITNTVSWWVRIDSPCLVADPVASCTGGTSASEVIGRMQQWTLPLAVAIATLSLLAAAAKIAITRKTTPLLDVGTGLLVIVATTSLGVLLPALLLKIGDEWSAWVLNMSTGDFAKRLTTVLGLTGASPGVVIVLGIVAIIAAAAQAVLMLFRQAALVVLAGVLPLAAAGSMTALTRPWFRRVTGWMLALIFYKPAAAMVYATAFAMLGNATDAQSTFMGFAMIVLSILALPALLKFFTWATGSISETASSGGFLGTVVGGAVAVGAFRGGRGLGGAGGASAVDHARFMSSSMPPPGGARPSASGPVPAPGPAPAGGARTASARQTSTAATASTATAAKAGAAAGPAGAAAGAVVSGLASGAKKAGGTVSDSMTPPRQERT</sequence>
<feature type="transmembrane region" description="Helical" evidence="2">
    <location>
        <begin position="269"/>
        <end position="291"/>
    </location>
</feature>
<accession>A0ABV6U1T9</accession>
<feature type="transmembrane region" description="Helical" evidence="2">
    <location>
        <begin position="201"/>
        <end position="228"/>
    </location>
</feature>
<evidence type="ECO:0000313" key="3">
    <source>
        <dbReference type="EMBL" id="MFC0862408.1"/>
    </source>
</evidence>
<dbReference type="InterPro" id="IPR045782">
    <property type="entry name" value="TrbL_3"/>
</dbReference>
<protein>
    <recommendedName>
        <fullName evidence="5">TrbL/VirB6 plasmid conjugal transfer protein</fullName>
    </recommendedName>
</protein>
<evidence type="ECO:0000256" key="2">
    <source>
        <dbReference type="SAM" id="Phobius"/>
    </source>
</evidence>
<keyword evidence="2" id="KW-1133">Transmembrane helix</keyword>
<dbReference type="Proteomes" id="UP001589870">
    <property type="component" value="Unassembled WGS sequence"/>
</dbReference>
<feature type="transmembrane region" description="Helical" evidence="2">
    <location>
        <begin position="240"/>
        <end position="263"/>
    </location>
</feature>
<name>A0ABV6U1T9_9ACTN</name>
<organism evidence="3 4">
    <name type="scientific">Sphaerimonospora cavernae</name>
    <dbReference type="NCBI Taxonomy" id="1740611"/>
    <lineage>
        <taxon>Bacteria</taxon>
        <taxon>Bacillati</taxon>
        <taxon>Actinomycetota</taxon>
        <taxon>Actinomycetes</taxon>
        <taxon>Streptosporangiales</taxon>
        <taxon>Streptosporangiaceae</taxon>
        <taxon>Sphaerimonospora</taxon>
    </lineage>
</organism>
<reference evidence="3 4" key="1">
    <citation type="submission" date="2024-09" db="EMBL/GenBank/DDBJ databases">
        <authorList>
            <person name="Sun Q."/>
            <person name="Mori K."/>
        </authorList>
    </citation>
    <scope>NUCLEOTIDE SEQUENCE [LARGE SCALE GENOMIC DNA]</scope>
    <source>
        <strain evidence="3 4">TBRC 1851</strain>
    </source>
</reference>
<keyword evidence="4" id="KW-1185">Reference proteome</keyword>
<feature type="compositionally biased region" description="Low complexity" evidence="1">
    <location>
        <begin position="398"/>
        <end position="426"/>
    </location>
</feature>
<feature type="transmembrane region" description="Helical" evidence="2">
    <location>
        <begin position="332"/>
        <end position="351"/>
    </location>
</feature>
<gene>
    <name evidence="3" type="ORF">ACFHYQ_08870</name>
</gene>
<evidence type="ECO:0000256" key="1">
    <source>
        <dbReference type="SAM" id="MobiDB-lite"/>
    </source>
</evidence>
<comment type="caution">
    <text evidence="3">The sequence shown here is derived from an EMBL/GenBank/DDBJ whole genome shotgun (WGS) entry which is preliminary data.</text>
</comment>
<feature type="region of interest" description="Disordered" evidence="1">
    <location>
        <begin position="370"/>
        <end position="426"/>
    </location>
</feature>
<keyword evidence="2" id="KW-0812">Transmembrane</keyword>
<evidence type="ECO:0008006" key="5">
    <source>
        <dbReference type="Google" id="ProtNLM"/>
    </source>
</evidence>
<feature type="transmembrane region" description="Helical" evidence="2">
    <location>
        <begin position="125"/>
        <end position="147"/>
    </location>
</feature>